<dbReference type="Pfam" id="PF04957">
    <property type="entry name" value="RMF"/>
    <property type="match status" value="1"/>
</dbReference>
<dbReference type="EMBL" id="JBHRYN010000013">
    <property type="protein sequence ID" value="MFC3702571.1"/>
    <property type="molecule type" value="Genomic_DNA"/>
</dbReference>
<evidence type="ECO:0000313" key="3">
    <source>
        <dbReference type="EMBL" id="MFC3702571.1"/>
    </source>
</evidence>
<comment type="caution">
    <text evidence="3">The sequence shown here is derived from an EMBL/GenBank/DDBJ whole genome shotgun (WGS) entry which is preliminary data.</text>
</comment>
<feature type="compositionally biased region" description="Basic and acidic residues" evidence="2">
    <location>
        <begin position="25"/>
        <end position="36"/>
    </location>
</feature>
<proteinExistence type="inferred from homology"/>
<comment type="similarity">
    <text evidence="1">Belongs to the ribosome modulation factor family.</text>
</comment>
<feature type="region of interest" description="Disordered" evidence="2">
    <location>
        <begin position="25"/>
        <end position="45"/>
    </location>
</feature>
<evidence type="ECO:0000256" key="2">
    <source>
        <dbReference type="SAM" id="MobiDB-lite"/>
    </source>
</evidence>
<dbReference type="RefSeq" id="WP_216001639.1">
    <property type="nucleotide sequence ID" value="NZ_JAUFQI010000001.1"/>
</dbReference>
<dbReference type="HAMAP" id="MF_00919">
    <property type="entry name" value="RMF"/>
    <property type="match status" value="1"/>
</dbReference>
<comment type="subcellular location">
    <subcellularLocation>
        <location evidence="1">Cytoplasm</location>
    </subcellularLocation>
</comment>
<reference evidence="4" key="1">
    <citation type="journal article" date="2019" name="Int. J. Syst. Evol. Microbiol.">
        <title>The Global Catalogue of Microorganisms (GCM) 10K type strain sequencing project: providing services to taxonomists for standard genome sequencing and annotation.</title>
        <authorList>
            <consortium name="The Broad Institute Genomics Platform"/>
            <consortium name="The Broad Institute Genome Sequencing Center for Infectious Disease"/>
            <person name="Wu L."/>
            <person name="Ma J."/>
        </authorList>
    </citation>
    <scope>NUCLEOTIDE SEQUENCE [LARGE SCALE GENOMIC DNA]</scope>
    <source>
        <strain evidence="4">CECT 8288</strain>
    </source>
</reference>
<protein>
    <recommendedName>
        <fullName evidence="1">Ribosome modulation factor</fullName>
        <shortName evidence="1">RMF</shortName>
    </recommendedName>
</protein>
<dbReference type="NCBIfam" id="NF011162">
    <property type="entry name" value="PRK14563.1"/>
    <property type="match status" value="1"/>
</dbReference>
<keyword evidence="1" id="KW-0810">Translation regulation</keyword>
<dbReference type="NCBIfam" id="NF041886">
    <property type="entry name" value="Rmf_CrpP_fam"/>
    <property type="match status" value="1"/>
</dbReference>
<dbReference type="InterPro" id="IPR007040">
    <property type="entry name" value="Ribosome_modulation_factor"/>
</dbReference>
<sequence length="71" mass="8307">MKRQKRDRLERAFQKGYMAGVEGKSKELCPKDEGPEHQQWMNGWREGRGDNWDGYTGVSGIHRVNEVVIHH</sequence>
<accession>A0ABV7WUQ5</accession>
<evidence type="ECO:0000256" key="1">
    <source>
        <dbReference type="HAMAP-Rule" id="MF_00919"/>
    </source>
</evidence>
<comment type="function">
    <text evidence="1">During stationary phase, converts 70S ribosomes to an inactive dimeric form (100S ribosomes).</text>
</comment>
<dbReference type="Proteomes" id="UP001595710">
    <property type="component" value="Unassembled WGS sequence"/>
</dbReference>
<keyword evidence="4" id="KW-1185">Reference proteome</keyword>
<gene>
    <name evidence="1 3" type="primary">rmf</name>
    <name evidence="3" type="ORF">ACFOND_13065</name>
</gene>
<name>A0ABV7WUQ5_9GAMM</name>
<organism evidence="3 4">
    <name type="scientific">Reinekea marina</name>
    <dbReference type="NCBI Taxonomy" id="1310421"/>
    <lineage>
        <taxon>Bacteria</taxon>
        <taxon>Pseudomonadati</taxon>
        <taxon>Pseudomonadota</taxon>
        <taxon>Gammaproteobacteria</taxon>
        <taxon>Oceanospirillales</taxon>
        <taxon>Saccharospirillaceae</taxon>
        <taxon>Reinekea</taxon>
    </lineage>
</organism>
<keyword evidence="1" id="KW-0963">Cytoplasm</keyword>
<evidence type="ECO:0000313" key="4">
    <source>
        <dbReference type="Proteomes" id="UP001595710"/>
    </source>
</evidence>